<dbReference type="Proteomes" id="UP000245533">
    <property type="component" value="Unassembled WGS sequence"/>
</dbReference>
<evidence type="ECO:0000313" key="1">
    <source>
        <dbReference type="EMBL" id="PWN06015.1"/>
    </source>
</evidence>
<organism evidence="1 2">
    <name type="scientific">Rhodohalobacter mucosus</name>
    <dbReference type="NCBI Taxonomy" id="2079485"/>
    <lineage>
        <taxon>Bacteria</taxon>
        <taxon>Pseudomonadati</taxon>
        <taxon>Balneolota</taxon>
        <taxon>Balneolia</taxon>
        <taxon>Balneolales</taxon>
        <taxon>Balneolaceae</taxon>
        <taxon>Rhodohalobacter</taxon>
    </lineage>
</organism>
<comment type="caution">
    <text evidence="1">The sequence shown here is derived from an EMBL/GenBank/DDBJ whole genome shotgun (WGS) entry which is preliminary data.</text>
</comment>
<dbReference type="RefSeq" id="WP_109647457.1">
    <property type="nucleotide sequence ID" value="NZ_QGGB01000008.1"/>
</dbReference>
<dbReference type="OrthoDB" id="662693at2"/>
<name>A0A316TSS9_9BACT</name>
<accession>A0A316TSS9</accession>
<sequence>MASFKFIIAFIFVKLFLQVPASYGIQTESQPGPAQTQGLFDSEEILDLRLEGDVATLLEDRGEDPSYHVLKLHFQNADLVKESQDLRVRVRGNFRRLKKNCDTPPLKFDFEDHEVPETSLFAGQPELKLVVPCKGEEYVVREYLTYKLYNLFTDHSFRVRMVRFTFDDTVRGEISDPQYGFLIEDKEVLAARSNASLIERMNLRPEIVEEQAFLRMSVFAYMIGNTDWSIQYLHNIELLFLNGEKTYVAVPYDFDLVGLVSSPYARPSPALKLRSVRERVYRGYCLEDVDVLDSTFSQFRELRQDIYRTITENPLLGQSYIEFATGYLDDFYDTLNSERKRARVFSYPCNRFGTGNVVISGMQGG</sequence>
<protein>
    <submittedName>
        <fullName evidence="1">Uncharacterized protein</fullName>
    </submittedName>
</protein>
<gene>
    <name evidence="1" type="ORF">DDZ15_12615</name>
</gene>
<dbReference type="AlphaFoldDB" id="A0A316TSS9"/>
<reference evidence="1 2" key="1">
    <citation type="submission" date="2018-05" db="EMBL/GenBank/DDBJ databases">
        <title>Rhodohalobacter halophilus gen. nov., sp. nov., a moderately halophilic member of the family Balneolaceae.</title>
        <authorList>
            <person name="Liu Z.-W."/>
        </authorList>
    </citation>
    <scope>NUCLEOTIDE SEQUENCE [LARGE SCALE GENOMIC DNA]</scope>
    <source>
        <strain evidence="1 2">8A47</strain>
    </source>
</reference>
<proteinExistence type="predicted"/>
<dbReference type="EMBL" id="QGGB01000008">
    <property type="protein sequence ID" value="PWN06015.1"/>
    <property type="molecule type" value="Genomic_DNA"/>
</dbReference>
<keyword evidence="2" id="KW-1185">Reference proteome</keyword>
<evidence type="ECO:0000313" key="2">
    <source>
        <dbReference type="Proteomes" id="UP000245533"/>
    </source>
</evidence>